<dbReference type="InterPro" id="IPR005546">
    <property type="entry name" value="Autotransporte_beta"/>
</dbReference>
<evidence type="ECO:0000313" key="4">
    <source>
        <dbReference type="Proteomes" id="UP000561181"/>
    </source>
</evidence>
<dbReference type="InterPro" id="IPR036709">
    <property type="entry name" value="Autotransporte_beta_dom_sf"/>
</dbReference>
<accession>A0A848QPD0</accession>
<feature type="domain" description="Autotransporter" evidence="2">
    <location>
        <begin position="1272"/>
        <end position="1543"/>
    </location>
</feature>
<feature type="signal peptide" evidence="1">
    <location>
        <begin position="1"/>
        <end position="33"/>
    </location>
</feature>
<dbReference type="Gene3D" id="2.40.128.130">
    <property type="entry name" value="Autotransporter beta-domain"/>
    <property type="match status" value="1"/>
</dbReference>
<sequence length="1543" mass="154020">MKTFNPRKQAFNASRLLLTSSTLALFTSGAAHAQQVIIEGDNITVTSVADGETISAAAGVASTVEGAPVVVVANNDVTVDNAGTLATTGVTQTIQVNQGTTGTIINNAATGRLEGASRVVNFDGTDATLNNEGVILGTGSQRNGAVYANRTSNNIVINNGVNGVIDAGVEGAGVAIEVGGGGMPITGEINNAGVISGRGQAPAMGGTAGDGIRFFGPGVAPAYIYEGTINNSGLITSDSEQGTVAAIRFADRIGFQGELNNTGEISGVRNGLYFGDADHTGGVVNNDGQIISDSRALNIDGTGLVVNNFAVIAGSGNQRNGTVYADSTAQDFEFNNFGLVDPGLGNNGAGFSAELSAEGNNFTINNEGNILGDSVEDAGSPLAGDGIRFERERVNGVLDGTTSGLFTGTINNSETGAIASLGGGGTTAGIRFVNGVSFSGTINNDGFIGGVSNGLYFGNATPAGGGDFTGAVVNNSGTIESESRALNIDGLGLTINNSGSILGAGNQRNGTVYADSTAQGFVLNNLETGVIDAGMGNEGAGFSVELSAEGNDFTIVNAGIIQGRGQADAGAATAGDGLRFERERVGGILEGSTTGLFTGTIENSGLINSESAQGTTAGIRFVNGASFQGVLNNSGTISGVQNGVYFGNPVPAGGADHTGGVVNNLDGGVISSDSRAFNIDGLGLTLNNAGSILGTGDQRNGTVYADGTADNFTVNNSGVIDAGMGNEGSGFGAEIGGAADGANTFDLVNSGTIQGRGQASAAVGGAGDGVRIGNVGNIGVFDGTITNSGTIASESMQGTTAGIRFVNGISFQGTLTNETGGVISGVQNGLYFGNPVMGMGADHTGGVVNNAGTISSDSRALNIDGFGLTVNNTGSILGTGNQRNGTVYADGTADDFAVNNSGVIDAGMGNNGSGFGAEIGGAADGANTFSLTNTGSIQGRGQAGPMDNQAGDGVRIGNAGNMGTFDGTIINSGTINSESMQGPVAGIRVVNGVNLAGSITNSGTISGGNHGIYLGAGDHTGAVITNSGILSGGVNAFFAGNALSAVNVVNDGGTLIGNFVGSSAFEDTLSITGMGNSIQGNILNTVAVTTAAGSTTDISGARTLDGRLTHNGTLSFDLDVDSLAVDGDTVLGMGSVINVATDQIGQADVGRTIDVLTETGSFTNNGVSVNVADNDFLIDYDVVFGSVAVAVNAADLGNVSADANISSFGSAITSATANNRLTAPVFDALNGVDDAAGFEALALDLLPAINDGVTREIFETQRFASSLVQDRLRQKGTGLWGEAFFRNADAEGTSVSSLGYNADATGFTLGLDGQISETVTVGVLANYADIELEAAGTAGARSQIDAFQIGAYAGFDLGQAYANAELGYSTNSVDSSRTALGSVVTGDSNVDGLYASLNVGYDVDAGSVAVTPSVGLRYADLSRDTFTETGGLGLSLDSDNAQFLETRLGVRVSGTAQTGVIPFATVDYAYDLSSDPIAVAGSFNGGADTFTVVADEASASRFDFAAGFDFVSEGGLTVGAEYRGRFASGYQSHAGGVRVRFQF</sequence>
<dbReference type="PROSITE" id="PS51208">
    <property type="entry name" value="AUTOTRANSPORTER"/>
    <property type="match status" value="1"/>
</dbReference>
<dbReference type="SUPFAM" id="SSF103515">
    <property type="entry name" value="Autotransporter"/>
    <property type="match status" value="1"/>
</dbReference>
<dbReference type="EMBL" id="JABCRE010000003">
    <property type="protein sequence ID" value="NMW32759.1"/>
    <property type="molecule type" value="Genomic_DNA"/>
</dbReference>
<keyword evidence="1" id="KW-0732">Signal</keyword>
<evidence type="ECO:0000313" key="3">
    <source>
        <dbReference type="EMBL" id="NMW32759.1"/>
    </source>
</evidence>
<dbReference type="Proteomes" id="UP000561181">
    <property type="component" value="Unassembled WGS sequence"/>
</dbReference>
<evidence type="ECO:0000256" key="1">
    <source>
        <dbReference type="SAM" id="SignalP"/>
    </source>
</evidence>
<dbReference type="Pfam" id="PF03797">
    <property type="entry name" value="Autotransporter"/>
    <property type="match status" value="1"/>
</dbReference>
<dbReference type="SMART" id="SM00869">
    <property type="entry name" value="Autotransporter"/>
    <property type="match status" value="1"/>
</dbReference>
<gene>
    <name evidence="3" type="ORF">HKD42_11865</name>
</gene>
<comment type="caution">
    <text evidence="3">The sequence shown here is derived from an EMBL/GenBank/DDBJ whole genome shotgun (WGS) entry which is preliminary data.</text>
</comment>
<organism evidence="3 4">
    <name type="scientific">Pontixanthobacter rizhaonensis</name>
    <dbReference type="NCBI Taxonomy" id="2730337"/>
    <lineage>
        <taxon>Bacteria</taxon>
        <taxon>Pseudomonadati</taxon>
        <taxon>Pseudomonadota</taxon>
        <taxon>Alphaproteobacteria</taxon>
        <taxon>Sphingomonadales</taxon>
        <taxon>Erythrobacteraceae</taxon>
        <taxon>Pontixanthobacter</taxon>
    </lineage>
</organism>
<feature type="chain" id="PRO_5033004947" evidence="1">
    <location>
        <begin position="34"/>
        <end position="1543"/>
    </location>
</feature>
<evidence type="ECO:0000259" key="2">
    <source>
        <dbReference type="PROSITE" id="PS51208"/>
    </source>
</evidence>
<protein>
    <submittedName>
        <fullName evidence="3">Autotransporter domain-containing protein</fullName>
    </submittedName>
</protein>
<name>A0A848QPD0_9SPHN</name>
<reference evidence="3 4" key="1">
    <citation type="submission" date="2020-04" db="EMBL/GenBank/DDBJ databases">
        <authorList>
            <person name="Liu A."/>
        </authorList>
    </citation>
    <scope>NUCLEOTIDE SEQUENCE [LARGE SCALE GENOMIC DNA]</scope>
    <source>
        <strain evidence="3 4">RZ02</strain>
    </source>
</reference>
<dbReference type="RefSeq" id="WP_170013606.1">
    <property type="nucleotide sequence ID" value="NZ_JABCRE010000003.1"/>
</dbReference>
<proteinExistence type="predicted"/>
<keyword evidence="4" id="KW-1185">Reference proteome</keyword>